<comment type="caution">
    <text evidence="7">The sequence shown here is derived from an EMBL/GenBank/DDBJ whole genome shotgun (WGS) entry which is preliminary data.</text>
</comment>
<feature type="modified residue" description="4-aspartylphosphate" evidence="4">
    <location>
        <position position="443"/>
    </location>
</feature>
<sequence length="515" mass="52674">MPDSWDPLGLGRRGAGAPDVWALLAALDQPAAVLDAAGRVLRANPALRGLAGPARPLAEGTGFTGVVEPAHRLGLGALLEQAASGHAGTTEVPLLALPGLSGPCLRLHAMPLPPGLVLLRAENLTEGLQATAADEAAERFAVIGRIAGGIAHDFNNLLGVIRGGAEDALALGVAPEVAADLHAITGAAERGAGLVRALLAAARQQVLLPRPVALAEALAEAAPLLRRLLGARIELRLTLEAPVRAVRMDPSQLDQVLLNLAANARDALPEGGGLTMRLAEALVLSPEIIGQTRIPPGRWVTLTVQDTGPGIPAALLPHVLEPFVTSRRGRGGTGLGLATVDGILRQSGGHLAVESPPGEGARFTLFLPRAEAEPAPAPPIAPPASAAMPAGRSLLLVEDEAPLRRLSARALRRQGFVVTEAEDAEAALGLVEAGLVPALLVSDVSLPGQDGLALARRLRQSLPGLPALLVSGYAKAALDADLGAESMGFLAKPFSPAELVAAAQEACIARHVRTS</sequence>
<dbReference type="Pfam" id="PF00072">
    <property type="entry name" value="Response_reg"/>
    <property type="match status" value="1"/>
</dbReference>
<dbReference type="SMART" id="SM00448">
    <property type="entry name" value="REC"/>
    <property type="match status" value="1"/>
</dbReference>
<evidence type="ECO:0000256" key="2">
    <source>
        <dbReference type="ARBA" id="ARBA00012438"/>
    </source>
</evidence>
<feature type="domain" description="Response regulatory" evidence="6">
    <location>
        <begin position="393"/>
        <end position="507"/>
    </location>
</feature>
<organism evidence="7 8">
    <name type="scientific">Humitalea rosea</name>
    <dbReference type="NCBI Taxonomy" id="990373"/>
    <lineage>
        <taxon>Bacteria</taxon>
        <taxon>Pseudomonadati</taxon>
        <taxon>Pseudomonadota</taxon>
        <taxon>Alphaproteobacteria</taxon>
        <taxon>Acetobacterales</taxon>
        <taxon>Roseomonadaceae</taxon>
        <taxon>Humitalea</taxon>
    </lineage>
</organism>
<dbReference type="EC" id="2.7.13.3" evidence="2"/>
<dbReference type="RefSeq" id="WP_111397548.1">
    <property type="nucleotide sequence ID" value="NZ_QKYU01000006.1"/>
</dbReference>
<accession>A0A2W7IMS1</accession>
<dbReference type="PANTHER" id="PTHR43065">
    <property type="entry name" value="SENSOR HISTIDINE KINASE"/>
    <property type="match status" value="1"/>
</dbReference>
<evidence type="ECO:0000256" key="3">
    <source>
        <dbReference type="ARBA" id="ARBA00022553"/>
    </source>
</evidence>
<dbReference type="InterPro" id="IPR004358">
    <property type="entry name" value="Sig_transdc_His_kin-like_C"/>
</dbReference>
<dbReference type="AlphaFoldDB" id="A0A2W7IMS1"/>
<reference evidence="7 8" key="1">
    <citation type="submission" date="2018-06" db="EMBL/GenBank/DDBJ databases">
        <title>Genomic Encyclopedia of Archaeal and Bacterial Type Strains, Phase II (KMG-II): from individual species to whole genera.</title>
        <authorList>
            <person name="Goeker M."/>
        </authorList>
    </citation>
    <scope>NUCLEOTIDE SEQUENCE [LARGE SCALE GENOMIC DNA]</scope>
    <source>
        <strain evidence="7 8">DSM 24525</strain>
    </source>
</reference>
<dbReference type="Gene3D" id="3.40.50.2300">
    <property type="match status" value="1"/>
</dbReference>
<dbReference type="SMART" id="SM00387">
    <property type="entry name" value="HATPase_c"/>
    <property type="match status" value="1"/>
</dbReference>
<evidence type="ECO:0000256" key="1">
    <source>
        <dbReference type="ARBA" id="ARBA00000085"/>
    </source>
</evidence>
<keyword evidence="8" id="KW-1185">Reference proteome</keyword>
<dbReference type="Pfam" id="PF08448">
    <property type="entry name" value="PAS_4"/>
    <property type="match status" value="1"/>
</dbReference>
<dbReference type="EMBL" id="QKYU01000006">
    <property type="protein sequence ID" value="PZW48150.1"/>
    <property type="molecule type" value="Genomic_DNA"/>
</dbReference>
<dbReference type="InterPro" id="IPR011006">
    <property type="entry name" value="CheY-like_superfamily"/>
</dbReference>
<comment type="catalytic activity">
    <reaction evidence="1">
        <text>ATP + protein L-histidine = ADP + protein N-phospho-L-histidine.</text>
        <dbReference type="EC" id="2.7.13.3"/>
    </reaction>
</comment>
<dbReference type="PROSITE" id="PS50110">
    <property type="entry name" value="RESPONSE_REGULATORY"/>
    <property type="match status" value="1"/>
</dbReference>
<dbReference type="Proteomes" id="UP000249688">
    <property type="component" value="Unassembled WGS sequence"/>
</dbReference>
<dbReference type="Gene3D" id="1.10.287.130">
    <property type="match status" value="1"/>
</dbReference>
<dbReference type="InterPro" id="IPR013656">
    <property type="entry name" value="PAS_4"/>
</dbReference>
<dbReference type="InterPro" id="IPR003661">
    <property type="entry name" value="HisK_dim/P_dom"/>
</dbReference>
<dbReference type="InterPro" id="IPR001789">
    <property type="entry name" value="Sig_transdc_resp-reg_receiver"/>
</dbReference>
<keyword evidence="7" id="KW-0808">Transferase</keyword>
<dbReference type="CDD" id="cd00082">
    <property type="entry name" value="HisKA"/>
    <property type="match status" value="1"/>
</dbReference>
<dbReference type="GO" id="GO:0000155">
    <property type="term" value="F:phosphorelay sensor kinase activity"/>
    <property type="evidence" value="ECO:0007669"/>
    <property type="project" value="InterPro"/>
</dbReference>
<dbReference type="SUPFAM" id="SSF52172">
    <property type="entry name" value="CheY-like"/>
    <property type="match status" value="1"/>
</dbReference>
<keyword evidence="3 4" id="KW-0597">Phosphoprotein</keyword>
<dbReference type="InterPro" id="IPR005467">
    <property type="entry name" value="His_kinase_dom"/>
</dbReference>
<protein>
    <recommendedName>
        <fullName evidence="2">histidine kinase</fullName>
        <ecNumber evidence="2">2.7.13.3</ecNumber>
    </recommendedName>
</protein>
<dbReference type="InterPro" id="IPR036890">
    <property type="entry name" value="HATPase_C_sf"/>
</dbReference>
<dbReference type="InterPro" id="IPR036097">
    <property type="entry name" value="HisK_dim/P_sf"/>
</dbReference>
<gene>
    <name evidence="7" type="ORF">C8P66_106154</name>
</gene>
<evidence type="ECO:0000313" key="7">
    <source>
        <dbReference type="EMBL" id="PZW48150.1"/>
    </source>
</evidence>
<evidence type="ECO:0000259" key="6">
    <source>
        <dbReference type="PROSITE" id="PS50110"/>
    </source>
</evidence>
<dbReference type="SUPFAM" id="SSF47384">
    <property type="entry name" value="Homodimeric domain of signal transducing histidine kinase"/>
    <property type="match status" value="1"/>
</dbReference>
<dbReference type="PROSITE" id="PS50109">
    <property type="entry name" value="HIS_KIN"/>
    <property type="match status" value="1"/>
</dbReference>
<evidence type="ECO:0000313" key="8">
    <source>
        <dbReference type="Proteomes" id="UP000249688"/>
    </source>
</evidence>
<proteinExistence type="predicted"/>
<evidence type="ECO:0000256" key="4">
    <source>
        <dbReference type="PROSITE-ProRule" id="PRU00169"/>
    </source>
</evidence>
<dbReference type="PANTHER" id="PTHR43065:SF42">
    <property type="entry name" value="TWO-COMPONENT SENSOR PPRA"/>
    <property type="match status" value="1"/>
</dbReference>
<feature type="domain" description="Histidine kinase" evidence="5">
    <location>
        <begin position="149"/>
        <end position="371"/>
    </location>
</feature>
<dbReference type="InterPro" id="IPR003594">
    <property type="entry name" value="HATPase_dom"/>
</dbReference>
<dbReference type="SUPFAM" id="SSF55874">
    <property type="entry name" value="ATPase domain of HSP90 chaperone/DNA topoisomerase II/histidine kinase"/>
    <property type="match status" value="1"/>
</dbReference>
<name>A0A2W7IMS1_9PROT</name>
<evidence type="ECO:0000259" key="5">
    <source>
        <dbReference type="PROSITE" id="PS50109"/>
    </source>
</evidence>
<dbReference type="OrthoDB" id="9796100at2"/>
<keyword evidence="7" id="KW-0418">Kinase</keyword>
<dbReference type="PRINTS" id="PR00344">
    <property type="entry name" value="BCTRLSENSOR"/>
</dbReference>
<dbReference type="Gene3D" id="3.30.565.10">
    <property type="entry name" value="Histidine kinase-like ATPase, C-terminal domain"/>
    <property type="match status" value="1"/>
</dbReference>
<dbReference type="Pfam" id="PF02518">
    <property type="entry name" value="HATPase_c"/>
    <property type="match status" value="1"/>
</dbReference>